<evidence type="ECO:0000313" key="11">
    <source>
        <dbReference type="RefSeq" id="XP_060054984.1"/>
    </source>
</evidence>
<evidence type="ECO:0000256" key="5">
    <source>
        <dbReference type="ARBA" id="ARBA00023072"/>
    </source>
</evidence>
<keyword evidence="3" id="KW-0964">Secreted</keyword>
<dbReference type="Proteomes" id="UP001652624">
    <property type="component" value="Chromosome 10"/>
</dbReference>
<name>A0ABM3Y1N6_ERIEU</name>
<evidence type="ECO:0000256" key="4">
    <source>
        <dbReference type="ARBA" id="ARBA00022743"/>
    </source>
</evidence>
<organism evidence="10 11">
    <name type="scientific">Erinaceus europaeus</name>
    <name type="common">Western European hedgehog</name>
    <dbReference type="NCBI Taxonomy" id="9365"/>
    <lineage>
        <taxon>Eukaryota</taxon>
        <taxon>Metazoa</taxon>
        <taxon>Chordata</taxon>
        <taxon>Craniata</taxon>
        <taxon>Vertebrata</taxon>
        <taxon>Euteleostomi</taxon>
        <taxon>Mammalia</taxon>
        <taxon>Eutheria</taxon>
        <taxon>Laurasiatheria</taxon>
        <taxon>Eulipotyphla</taxon>
        <taxon>Erinaceidae</taxon>
        <taxon>Erinaceinae</taxon>
        <taxon>Erinaceus</taxon>
    </lineage>
</organism>
<evidence type="ECO:0000256" key="8">
    <source>
        <dbReference type="SAM" id="SignalP"/>
    </source>
</evidence>
<dbReference type="SUPFAM" id="SSF50814">
    <property type="entry name" value="Lipocalins"/>
    <property type="match status" value="1"/>
</dbReference>
<gene>
    <name evidence="11" type="primary">LOC132540812</name>
</gene>
<dbReference type="RefSeq" id="XP_060054984.1">
    <property type="nucleotide sequence ID" value="XM_060199001.1"/>
</dbReference>
<dbReference type="InterPro" id="IPR000566">
    <property type="entry name" value="Lipocln_cytosolic_FA-bd_dom"/>
</dbReference>
<keyword evidence="10" id="KW-1185">Reference proteome</keyword>
<keyword evidence="6" id="KW-1015">Disulfide bond</keyword>
<evidence type="ECO:0000313" key="10">
    <source>
        <dbReference type="Proteomes" id="UP001652624"/>
    </source>
</evidence>
<keyword evidence="4" id="KW-0494">Milk protein</keyword>
<feature type="chain" id="PRO_5046216753" evidence="8">
    <location>
        <begin position="17"/>
        <end position="198"/>
    </location>
</feature>
<evidence type="ECO:0000256" key="7">
    <source>
        <dbReference type="RuleBase" id="RU003695"/>
    </source>
</evidence>
<evidence type="ECO:0000259" key="9">
    <source>
        <dbReference type="Pfam" id="PF00061"/>
    </source>
</evidence>
<keyword evidence="5" id="KW-0683">Retinol-binding</keyword>
<dbReference type="PANTHER" id="PTHR11430">
    <property type="entry name" value="LIPOCALIN"/>
    <property type="match status" value="1"/>
</dbReference>
<dbReference type="GeneID" id="132540812"/>
<dbReference type="InterPro" id="IPR002447">
    <property type="entry name" value="Blactoglobulin"/>
</dbReference>
<reference evidence="11" key="1">
    <citation type="submission" date="2025-08" db="UniProtKB">
        <authorList>
            <consortium name="RefSeq"/>
        </authorList>
    </citation>
    <scope>IDENTIFICATION</scope>
</reference>
<keyword evidence="8" id="KW-0732">Signal</keyword>
<feature type="domain" description="Lipocalin/cytosolic fatty-acid binding" evidence="9">
    <location>
        <begin position="32"/>
        <end position="173"/>
    </location>
</feature>
<feature type="signal peptide" evidence="8">
    <location>
        <begin position="1"/>
        <end position="16"/>
    </location>
</feature>
<evidence type="ECO:0000256" key="6">
    <source>
        <dbReference type="ARBA" id="ARBA00023157"/>
    </source>
</evidence>
<comment type="similarity">
    <text evidence="2 7">Belongs to the calycin superfamily. Lipocalin family.</text>
</comment>
<sequence length="198" mass="22308">MKCVLFALALVCAAQAIYVPQPMKDMDVRKLAGKWHTMAMASNDMSLLNSEEAPMKVFINKLTATPEGNMEVTLSKWVNHKCVEITILAQKTQDPAVFMIDYEGQKITVTVVDTDIIHYMYFCMNIPMPSAKQATVCQYTSRTMDPSEEYLKKFDKVLEAQPMEIQIYLNLAKADGITKGEEDPLTKATSMDFGRSIM</sequence>
<evidence type="ECO:0000256" key="3">
    <source>
        <dbReference type="ARBA" id="ARBA00022525"/>
    </source>
</evidence>
<dbReference type="PANTHER" id="PTHR11430:SF117">
    <property type="entry name" value="GLYCODELIN"/>
    <property type="match status" value="1"/>
</dbReference>
<dbReference type="Gene3D" id="2.40.128.20">
    <property type="match status" value="1"/>
</dbReference>
<dbReference type="InterPro" id="IPR002345">
    <property type="entry name" value="Lipocalin"/>
</dbReference>
<evidence type="ECO:0000256" key="1">
    <source>
        <dbReference type="ARBA" id="ARBA00004613"/>
    </source>
</evidence>
<protein>
    <submittedName>
        <fullName evidence="11">Beta-lactoglobulin-2-like</fullName>
    </submittedName>
</protein>
<dbReference type="PRINTS" id="PR01172">
    <property type="entry name" value="BLCTOGLOBULN"/>
</dbReference>
<accession>A0ABM3Y1N6</accession>
<dbReference type="PROSITE" id="PS00213">
    <property type="entry name" value="LIPOCALIN"/>
    <property type="match status" value="1"/>
</dbReference>
<dbReference type="InterPro" id="IPR012674">
    <property type="entry name" value="Calycin"/>
</dbReference>
<dbReference type="InterPro" id="IPR022272">
    <property type="entry name" value="Lipocalin_CS"/>
</dbReference>
<proteinExistence type="inferred from homology"/>
<evidence type="ECO:0000256" key="2">
    <source>
        <dbReference type="ARBA" id="ARBA00006889"/>
    </source>
</evidence>
<comment type="subcellular location">
    <subcellularLocation>
        <location evidence="1">Secreted</location>
    </subcellularLocation>
</comment>
<dbReference type="Pfam" id="PF00061">
    <property type="entry name" value="Lipocalin"/>
    <property type="match status" value="1"/>
</dbReference>